<dbReference type="Pfam" id="PF02353">
    <property type="entry name" value="CMAS"/>
    <property type="match status" value="1"/>
</dbReference>
<evidence type="ECO:0000313" key="6">
    <source>
        <dbReference type="EMBL" id="CAA9315563.1"/>
    </source>
</evidence>
<dbReference type="AlphaFoldDB" id="A0A6J4KVZ7"/>
<accession>A0A6J4KVZ7</accession>
<evidence type="ECO:0000256" key="4">
    <source>
        <dbReference type="ARBA" id="ARBA00022691"/>
    </source>
</evidence>
<dbReference type="PANTHER" id="PTHR43667:SF1">
    <property type="entry name" value="CYCLOPROPANE-FATTY-ACYL-PHOSPHOLIPID SYNTHASE"/>
    <property type="match status" value="1"/>
</dbReference>
<evidence type="ECO:0000256" key="5">
    <source>
        <dbReference type="ARBA" id="ARBA00023098"/>
    </source>
</evidence>
<dbReference type="InterPro" id="IPR050723">
    <property type="entry name" value="CFA/CMAS"/>
</dbReference>
<name>A0A6J4KVZ7_9ACTN</name>
<keyword evidence="2 6" id="KW-0489">Methyltransferase</keyword>
<dbReference type="PIRSF" id="PIRSF003085">
    <property type="entry name" value="CMAS"/>
    <property type="match status" value="1"/>
</dbReference>
<gene>
    <name evidence="6" type="ORF">AVDCRST_MAG29-44</name>
</gene>
<dbReference type="EMBL" id="CADCUG010000009">
    <property type="protein sequence ID" value="CAA9315563.1"/>
    <property type="molecule type" value="Genomic_DNA"/>
</dbReference>
<protein>
    <submittedName>
        <fullName evidence="6">Cyclopropane-fatty-acyl-phospholipid synthase</fullName>
        <ecNumber evidence="6">2.1.1.79</ecNumber>
    </submittedName>
</protein>
<dbReference type="SUPFAM" id="SSF53335">
    <property type="entry name" value="S-adenosyl-L-methionine-dependent methyltransferases"/>
    <property type="match status" value="1"/>
</dbReference>
<reference evidence="6" key="1">
    <citation type="submission" date="2020-02" db="EMBL/GenBank/DDBJ databases">
        <authorList>
            <person name="Meier V. D."/>
        </authorList>
    </citation>
    <scope>NUCLEOTIDE SEQUENCE</scope>
    <source>
        <strain evidence="6">AVDCRST_MAG29</strain>
    </source>
</reference>
<dbReference type="PANTHER" id="PTHR43667">
    <property type="entry name" value="CYCLOPROPANE-FATTY-ACYL-PHOSPHOLIPID SYNTHASE"/>
    <property type="match status" value="1"/>
</dbReference>
<keyword evidence="5" id="KW-0443">Lipid metabolism</keyword>
<dbReference type="Gene3D" id="3.40.50.150">
    <property type="entry name" value="Vaccinia Virus protein VP39"/>
    <property type="match status" value="1"/>
</dbReference>
<keyword evidence="4" id="KW-0949">S-adenosyl-L-methionine</keyword>
<proteinExistence type="inferred from homology"/>
<dbReference type="EC" id="2.1.1.79" evidence="6"/>
<comment type="similarity">
    <text evidence="1">Belongs to the CFA/CMAS family.</text>
</comment>
<dbReference type="InterPro" id="IPR029063">
    <property type="entry name" value="SAM-dependent_MTases_sf"/>
</dbReference>
<evidence type="ECO:0000256" key="2">
    <source>
        <dbReference type="ARBA" id="ARBA00022603"/>
    </source>
</evidence>
<keyword evidence="3 6" id="KW-0808">Transferase</keyword>
<organism evidence="6">
    <name type="scientific">uncultured Nocardioidaceae bacterium</name>
    <dbReference type="NCBI Taxonomy" id="253824"/>
    <lineage>
        <taxon>Bacteria</taxon>
        <taxon>Bacillati</taxon>
        <taxon>Actinomycetota</taxon>
        <taxon>Actinomycetes</taxon>
        <taxon>Propionibacteriales</taxon>
        <taxon>Nocardioidaceae</taxon>
        <taxon>environmental samples</taxon>
    </lineage>
</organism>
<dbReference type="InterPro" id="IPR003333">
    <property type="entry name" value="CMAS"/>
</dbReference>
<sequence>MTTPGVAHRLHDLLVHLLGVEPPVCLVAWDGSRAGSEQGPTVHLRHRRAVRRLLWAPGELGLARAYVAGELDIDGDLVTALRQLADVGTRVGSRPSLTPADRRELMRTAVLVGAVGPAPKPPPVELDPTGERWPRGHEQTVSVVDPADAIDLFRSVLGPTLSYSCARWSDPANTDGQHLDDAQTAKLEQVCADLELRSGSRLLDLGCGWGSLLLHAAEHHGARGVGTVRSADRVELVRRQVSARGLESMVDIRLGDHADITDAPFDAVACLEGNEHVPTDAQGQWADTIAQLLRPGGRLLVQRLTRRDDATDERTFMQVYVYPSAPLGPVGQLIEAVERAGLELRTAASMREHYPPTLQAWADNLARHRSSAVAAAGESRVRVWELSLALSTLALERGRVSVHQLLAVRANSDGSLAELAPARIGVRPS</sequence>
<dbReference type="GO" id="GO:0008610">
    <property type="term" value="P:lipid biosynthetic process"/>
    <property type="evidence" value="ECO:0007669"/>
    <property type="project" value="InterPro"/>
</dbReference>
<dbReference type="GO" id="GO:0008825">
    <property type="term" value="F:cyclopropane-fatty-acyl-phospholipid synthase activity"/>
    <property type="evidence" value="ECO:0007669"/>
    <property type="project" value="UniProtKB-EC"/>
</dbReference>
<dbReference type="GO" id="GO:0032259">
    <property type="term" value="P:methylation"/>
    <property type="evidence" value="ECO:0007669"/>
    <property type="project" value="UniProtKB-KW"/>
</dbReference>
<dbReference type="CDD" id="cd02440">
    <property type="entry name" value="AdoMet_MTases"/>
    <property type="match status" value="1"/>
</dbReference>
<evidence type="ECO:0000256" key="3">
    <source>
        <dbReference type="ARBA" id="ARBA00022679"/>
    </source>
</evidence>
<evidence type="ECO:0000256" key="1">
    <source>
        <dbReference type="ARBA" id="ARBA00010815"/>
    </source>
</evidence>